<dbReference type="InterPro" id="IPR050312">
    <property type="entry name" value="IolE/XylAMocC-like"/>
</dbReference>
<evidence type="ECO:0000313" key="3">
    <source>
        <dbReference type="Proteomes" id="UP000647491"/>
    </source>
</evidence>
<dbReference type="InterPro" id="IPR013022">
    <property type="entry name" value="Xyl_isomerase-like_TIM-brl"/>
</dbReference>
<dbReference type="Pfam" id="PF01261">
    <property type="entry name" value="AP_endonuc_2"/>
    <property type="match status" value="1"/>
</dbReference>
<dbReference type="InterPro" id="IPR036237">
    <property type="entry name" value="Xyl_isomerase-like_sf"/>
</dbReference>
<dbReference type="RefSeq" id="WP_262427748.1">
    <property type="nucleotide sequence ID" value="NZ_JACRTJ010000021.1"/>
</dbReference>
<dbReference type="PANTHER" id="PTHR12110">
    <property type="entry name" value="HYDROXYPYRUVATE ISOMERASE"/>
    <property type="match status" value="1"/>
</dbReference>
<keyword evidence="3" id="KW-1185">Reference proteome</keyword>
<comment type="caution">
    <text evidence="2">The sequence shown here is derived from an EMBL/GenBank/DDBJ whole genome shotgun (WGS) entry which is preliminary data.</text>
</comment>
<protein>
    <submittedName>
        <fullName evidence="2">Sugar phosphate isomerase/epimerase</fullName>
    </submittedName>
</protein>
<feature type="domain" description="Xylose isomerase-like TIM barrel" evidence="1">
    <location>
        <begin position="36"/>
        <end position="250"/>
    </location>
</feature>
<organism evidence="2 3">
    <name type="scientific">Enterocloster hominis</name>
    <name type="common">ex Liu et al. 2021</name>
    <dbReference type="NCBI Taxonomy" id="2763663"/>
    <lineage>
        <taxon>Bacteria</taxon>
        <taxon>Bacillati</taxon>
        <taxon>Bacillota</taxon>
        <taxon>Clostridia</taxon>
        <taxon>Lachnospirales</taxon>
        <taxon>Lachnospiraceae</taxon>
        <taxon>Enterocloster</taxon>
    </lineage>
</organism>
<keyword evidence="2" id="KW-0413">Isomerase</keyword>
<dbReference type="Gene3D" id="3.20.20.150">
    <property type="entry name" value="Divalent-metal-dependent TIM barrel enzymes"/>
    <property type="match status" value="1"/>
</dbReference>
<dbReference type="EMBL" id="JACRTJ010000021">
    <property type="protein sequence ID" value="MBC8599541.1"/>
    <property type="molecule type" value="Genomic_DNA"/>
</dbReference>
<sequence>MKEPISRYFQMGTLTWMSFPSLSTLEAVKRVAADEYFTAVEVRSCRDDAEREEVRRVLEQAHLTVYYGAHPDLLSMKLNPNAMDEAERQRAETFLKHAVDEASYLGARGMAFLAGKWEEKMKERAYSQLLKTTIQVCRYAEEKGLKVELELFDHDVDKAVLMGPASYGAAFAADVRRQCGNFGLLADLSHMPLTRETAREVIPAIRPYLTHLHFGNAVTKPGCPGYGDKHPRMGFPGGCNDVPELLDFLQVLKEEGFFREEDPLPMSMEVTVMDGESEDAVLAGTKRAFNRAWALL</sequence>
<gene>
    <name evidence="2" type="ORF">H8708_09945</name>
</gene>
<dbReference type="SUPFAM" id="SSF51658">
    <property type="entry name" value="Xylose isomerase-like"/>
    <property type="match status" value="1"/>
</dbReference>
<evidence type="ECO:0000259" key="1">
    <source>
        <dbReference type="Pfam" id="PF01261"/>
    </source>
</evidence>
<dbReference type="Proteomes" id="UP000647491">
    <property type="component" value="Unassembled WGS sequence"/>
</dbReference>
<reference evidence="2 3" key="1">
    <citation type="submission" date="2020-08" db="EMBL/GenBank/DDBJ databases">
        <title>Genome public.</title>
        <authorList>
            <person name="Liu C."/>
            <person name="Sun Q."/>
        </authorList>
    </citation>
    <scope>NUCLEOTIDE SEQUENCE [LARGE SCALE GENOMIC DNA]</scope>
    <source>
        <strain evidence="2 3">BX10</strain>
    </source>
</reference>
<proteinExistence type="predicted"/>
<evidence type="ECO:0000313" key="2">
    <source>
        <dbReference type="EMBL" id="MBC8599541.1"/>
    </source>
</evidence>
<dbReference type="GO" id="GO:0016853">
    <property type="term" value="F:isomerase activity"/>
    <property type="evidence" value="ECO:0007669"/>
    <property type="project" value="UniProtKB-KW"/>
</dbReference>
<accession>A0ABR7NTU6</accession>
<name>A0ABR7NTU6_9FIRM</name>